<feature type="transmembrane region" description="Helical" evidence="1">
    <location>
        <begin position="12"/>
        <end position="36"/>
    </location>
</feature>
<keyword evidence="1" id="KW-1133">Transmembrane helix</keyword>
<dbReference type="EMBL" id="LGFO01000006">
    <property type="protein sequence ID" value="KUK37174.1"/>
    <property type="molecule type" value="Genomic_DNA"/>
</dbReference>
<proteinExistence type="predicted"/>
<comment type="caution">
    <text evidence="2">The sequence shown here is derived from an EMBL/GenBank/DDBJ whole genome shotgun (WGS) entry which is preliminary data.</text>
</comment>
<evidence type="ECO:0000313" key="3">
    <source>
        <dbReference type="Proteomes" id="UP000053326"/>
    </source>
</evidence>
<dbReference type="Proteomes" id="UP000053326">
    <property type="component" value="Unassembled WGS sequence"/>
</dbReference>
<gene>
    <name evidence="2" type="ORF">XD66_0107</name>
</gene>
<dbReference type="InterPro" id="IPR027981">
    <property type="entry name" value="DUF4446"/>
</dbReference>
<reference evidence="3" key="1">
    <citation type="journal article" date="2015" name="MBio">
        <title>Genome-Resolved Metagenomic Analysis Reveals Roles for Candidate Phyla and Other Microbial Community Members in Biogeochemical Transformations in Oil Reservoirs.</title>
        <authorList>
            <person name="Hu P."/>
            <person name="Tom L."/>
            <person name="Singh A."/>
            <person name="Thomas B.C."/>
            <person name="Baker B.J."/>
            <person name="Piceno Y.M."/>
            <person name="Andersen G.L."/>
            <person name="Banfield J.F."/>
        </authorList>
    </citation>
    <scope>NUCLEOTIDE SEQUENCE [LARGE SCALE GENOMIC DNA]</scope>
</reference>
<dbReference type="Pfam" id="PF14584">
    <property type="entry name" value="DUF4446"/>
    <property type="match status" value="1"/>
</dbReference>
<keyword evidence="1" id="KW-0812">Transmembrane</keyword>
<sequence length="167" mass="18490">MDGIPFLQGDGALLTALGALSLLCLLLIFFNLRLFLWNRRLQRLLRGGGENLDELLREVLMSCREAKAELNELRQWCRELEQGVAKSLRRVGFLRFNAFSDKGSELSFALALLNNDGDGIVLCCLVGRDDCRLFAKPVVGGTSPYPLSEEEKAAIRMASRSEAAVAN</sequence>
<name>A0A101FHJ0_9THEO</name>
<accession>A0A101FHJ0</accession>
<keyword evidence="1" id="KW-0472">Membrane</keyword>
<evidence type="ECO:0008006" key="4">
    <source>
        <dbReference type="Google" id="ProtNLM"/>
    </source>
</evidence>
<evidence type="ECO:0000313" key="2">
    <source>
        <dbReference type="EMBL" id="KUK37174.1"/>
    </source>
</evidence>
<protein>
    <recommendedName>
        <fullName evidence="4">DUF4446 domain-containing protein</fullName>
    </recommendedName>
</protein>
<dbReference type="AlphaFoldDB" id="A0A101FHJ0"/>
<evidence type="ECO:0000256" key="1">
    <source>
        <dbReference type="SAM" id="Phobius"/>
    </source>
</evidence>
<organism evidence="2 3">
    <name type="scientific">Thermacetogenium phaeum</name>
    <dbReference type="NCBI Taxonomy" id="85874"/>
    <lineage>
        <taxon>Bacteria</taxon>
        <taxon>Bacillati</taxon>
        <taxon>Bacillota</taxon>
        <taxon>Clostridia</taxon>
        <taxon>Thermoanaerobacterales</taxon>
        <taxon>Thermoanaerobacteraceae</taxon>
        <taxon>Thermacetogenium</taxon>
    </lineage>
</organism>